<name>A0A8H6MCF6_9AGAR</name>
<dbReference type="OrthoDB" id="3131859at2759"/>
<evidence type="ECO:0000313" key="3">
    <source>
        <dbReference type="EMBL" id="KAF6759002.1"/>
    </source>
</evidence>
<reference evidence="3 4" key="1">
    <citation type="submission" date="2020-07" db="EMBL/GenBank/DDBJ databases">
        <title>Comparative genomics of pyrophilous fungi reveals a link between fire events and developmental genes.</title>
        <authorList>
            <consortium name="DOE Joint Genome Institute"/>
            <person name="Steindorff A.S."/>
            <person name="Carver A."/>
            <person name="Calhoun S."/>
            <person name="Stillman K."/>
            <person name="Liu H."/>
            <person name="Lipzen A."/>
            <person name="Pangilinan J."/>
            <person name="Labutti K."/>
            <person name="Bruns T.D."/>
            <person name="Grigoriev I.V."/>
        </authorList>
    </citation>
    <scope>NUCLEOTIDE SEQUENCE [LARGE SCALE GENOMIC DNA]</scope>
    <source>
        <strain evidence="3 4">CBS 144469</strain>
    </source>
</reference>
<feature type="compositionally biased region" description="Polar residues" evidence="2">
    <location>
        <begin position="614"/>
        <end position="625"/>
    </location>
</feature>
<feature type="region of interest" description="Disordered" evidence="2">
    <location>
        <begin position="125"/>
        <end position="167"/>
    </location>
</feature>
<evidence type="ECO:0000256" key="1">
    <source>
        <dbReference type="SAM" id="Coils"/>
    </source>
</evidence>
<feature type="compositionally biased region" description="Acidic residues" evidence="2">
    <location>
        <begin position="1123"/>
        <end position="1137"/>
    </location>
</feature>
<gene>
    <name evidence="3" type="ORF">DFP72DRAFT_1104265</name>
</gene>
<feature type="region of interest" description="Disordered" evidence="2">
    <location>
        <begin position="1303"/>
        <end position="1326"/>
    </location>
</feature>
<evidence type="ECO:0000313" key="4">
    <source>
        <dbReference type="Proteomes" id="UP000521943"/>
    </source>
</evidence>
<dbReference type="Gene3D" id="2.60.40.150">
    <property type="entry name" value="C2 domain"/>
    <property type="match status" value="1"/>
</dbReference>
<protein>
    <submittedName>
        <fullName evidence="3">Uncharacterized protein</fullName>
    </submittedName>
</protein>
<feature type="region of interest" description="Disordered" evidence="2">
    <location>
        <begin position="1046"/>
        <end position="1137"/>
    </location>
</feature>
<keyword evidence="4" id="KW-1185">Reference proteome</keyword>
<dbReference type="Proteomes" id="UP000521943">
    <property type="component" value="Unassembled WGS sequence"/>
</dbReference>
<keyword evidence="1" id="KW-0175">Coiled coil</keyword>
<dbReference type="InterPro" id="IPR035892">
    <property type="entry name" value="C2_domain_sf"/>
</dbReference>
<feature type="region of interest" description="Disordered" evidence="2">
    <location>
        <begin position="1172"/>
        <end position="1283"/>
    </location>
</feature>
<feature type="coiled-coil region" evidence="1">
    <location>
        <begin position="698"/>
        <end position="725"/>
    </location>
</feature>
<feature type="compositionally biased region" description="Basic residues" evidence="2">
    <location>
        <begin position="632"/>
        <end position="646"/>
    </location>
</feature>
<accession>A0A8H6MCF6</accession>
<feature type="region of interest" description="Disordered" evidence="2">
    <location>
        <begin position="1144"/>
        <end position="1163"/>
    </location>
</feature>
<feature type="region of interest" description="Disordered" evidence="2">
    <location>
        <begin position="235"/>
        <end position="255"/>
    </location>
</feature>
<comment type="caution">
    <text evidence="3">The sequence shown here is derived from an EMBL/GenBank/DDBJ whole genome shotgun (WGS) entry which is preliminary data.</text>
</comment>
<feature type="region of interest" description="Disordered" evidence="2">
    <location>
        <begin position="1"/>
        <end position="20"/>
    </location>
</feature>
<evidence type="ECO:0000256" key="2">
    <source>
        <dbReference type="SAM" id="MobiDB-lite"/>
    </source>
</evidence>
<dbReference type="EMBL" id="JACGCI010000017">
    <property type="protein sequence ID" value="KAF6759002.1"/>
    <property type="molecule type" value="Genomic_DNA"/>
</dbReference>
<feature type="region of interest" description="Disordered" evidence="2">
    <location>
        <begin position="594"/>
        <end position="662"/>
    </location>
</feature>
<dbReference type="SUPFAM" id="SSF49562">
    <property type="entry name" value="C2 domain (Calcium/lipid-binding domain, CaLB)"/>
    <property type="match status" value="1"/>
</dbReference>
<feature type="compositionally biased region" description="Basic and acidic residues" evidence="2">
    <location>
        <begin position="235"/>
        <end position="245"/>
    </location>
</feature>
<sequence length="1455" mass="159388">MSPASPQPARGVHLLPNASNDVAFGQCQMRPTTWRPSSESLASNDATGLALPPTTSRDRLPPARPLVREFNGPRAIFVFVAQPLRQGGLGDAMTGDTVLRPRGLRGTSRGDEGVATRELEVYHHGPSIAPATPRPRPLWASRQPGNTSTNPPHLHHESRTSRNLVSTPVVSIQPTQTLPHLDRESPSITSAPLLPSRRLFIVYAHLWPLAQPPPTLLDLPSIPAKDELGSARRPAHLADARDTSTHRPQTGHCESTPIQSCQINLGSLVALVIPSGIGASDLIIQRAEYRTTFSMERGRTSPRSPSPTTITASSIGFAEVIVPIVALLKKSLKVSAASKNGSRRERGFVKTLLERTEDSAKRMEQMRRDGFAPGQMSHVLQWEAKLREGLLETRLVKYVKAAVADVGDWHVGGACVVEHEGSMGEHADGGIYAMARTSTGDGPFAYIFFERRSPIPTFIRYSRSPVWVWDAKLLFHVHLYEMAFKVRLSILDWDKLSANDHIGNASFNVSELLASAPDVAPGSGTGLSRVYILARIFGVMRRGGAQENAIFPPTMTRPVKLTVNITGSNNVDLTVNLEGRSLLRKDVASSPCAITPANQDANQPRNAGLDVSDDTVSADSGSTQDTDWEDRKKRRKAALKRAKKRATPQEVVIHSNDDTGEPLESYANDIQAVEEALQNSHASFQELRSALRVAFLVIQGLRGQVQDLRDDLAEAMVELEDIKATKRVRRRKKKAGEGSEEEPDDDDLIARLAKFYVIFFSPFTGDHLFSIADEDAVGWTSDDIQTRFDRRFPKNPKIGEALDLLACAEPQMKERIRAPADLSFKKEFKAAAERERTQAARRARACGPDIFRDLQDRIANEIARHVPPLTLRKTRDGAPRKLSGYGKDLFTPDAGVCRACLSSITEVIGIQEMLPGQYKSNPFCPLIYKSYEEVDGNEFMNDALFCLGRALIYGETFTLVHDALVLNKNNPISGYALRATPGFIAFVATLARIILSPDGSFTRDGKGPTTKIDWLGDFWKSLKFLLEIWSDDSDNDIAEEWNKNVFPTYTRGPPSTPASPAAYTVPQDTDTDVDERVARSRRARQERQLEEEEVPFTFPSDQDPNDDSMMQPHGGQEYHYSDEENDSTAEEEEYDEETGLFYQRNKQSNLGSPSPSIQSSTYSERNWELAGPLAHQGPAPQTETLLRRRPPPIPPRRSSQNIPPPTSSTASAASGGPILDQNGDHSLFVAGQYHQPPPHSSTRSDSAASTLDGVDAARTPASSETGAGLMSGPGDSLPGSAAAAAARMSEVDMDLISGRVSQLSVGEGEGGASANGAGARRRGKAKGNITRETFDTKNLRHKVPLDAGRRVLSAPGPWQPYQDTPELLMGPRRCTCGKALGFPDMAPGAPGQTSPARSDIRPQIRPLIRRIKPVRHFRSYKPVFRFPTYASSRGGPFIVSWVRVVLSSTESVPPA</sequence>
<feature type="compositionally biased region" description="Low complexity" evidence="2">
    <location>
        <begin position="1196"/>
        <end position="1217"/>
    </location>
</feature>
<feature type="region of interest" description="Disordered" evidence="2">
    <location>
        <begin position="30"/>
        <end position="66"/>
    </location>
</feature>
<proteinExistence type="predicted"/>
<feature type="compositionally biased region" description="Polar residues" evidence="2">
    <location>
        <begin position="596"/>
        <end position="605"/>
    </location>
</feature>
<feature type="compositionally biased region" description="Basic and acidic residues" evidence="2">
    <location>
        <begin position="1074"/>
        <end position="1088"/>
    </location>
</feature>
<feature type="compositionally biased region" description="Polar residues" evidence="2">
    <location>
        <begin position="30"/>
        <end position="46"/>
    </location>
</feature>
<feature type="compositionally biased region" description="Low complexity" evidence="2">
    <location>
        <begin position="1148"/>
        <end position="1163"/>
    </location>
</feature>
<organism evidence="3 4">
    <name type="scientific">Ephemerocybe angulata</name>
    <dbReference type="NCBI Taxonomy" id="980116"/>
    <lineage>
        <taxon>Eukaryota</taxon>
        <taxon>Fungi</taxon>
        <taxon>Dikarya</taxon>
        <taxon>Basidiomycota</taxon>
        <taxon>Agaricomycotina</taxon>
        <taxon>Agaricomycetes</taxon>
        <taxon>Agaricomycetidae</taxon>
        <taxon>Agaricales</taxon>
        <taxon>Agaricineae</taxon>
        <taxon>Psathyrellaceae</taxon>
        <taxon>Ephemerocybe</taxon>
    </lineage>
</organism>
<feature type="compositionally biased region" description="Polar residues" evidence="2">
    <location>
        <begin position="246"/>
        <end position="255"/>
    </location>
</feature>
<feature type="compositionally biased region" description="Polar residues" evidence="2">
    <location>
        <begin position="1240"/>
        <end position="1249"/>
    </location>
</feature>